<evidence type="ECO:0000256" key="9">
    <source>
        <dbReference type="ARBA" id="ARBA00023136"/>
    </source>
</evidence>
<evidence type="ECO:0000259" key="17">
    <source>
        <dbReference type="Pfam" id="PF25147"/>
    </source>
</evidence>
<dbReference type="PANTHER" id="PTHR12640">
    <property type="entry name" value="RIBOPHORIN II"/>
    <property type="match status" value="1"/>
</dbReference>
<keyword evidence="7" id="KW-0256">Endoplasmic reticulum</keyword>
<comment type="subcellular location">
    <subcellularLocation>
        <location evidence="2">Endoplasmic reticulum membrane</location>
        <topology evidence="2">Multi-pass membrane protein</topology>
    </subcellularLocation>
</comment>
<dbReference type="Pfam" id="PF25147">
    <property type="entry name" value="Ribophorin_II_C"/>
    <property type="match status" value="1"/>
</dbReference>
<dbReference type="Pfam" id="PF23861">
    <property type="entry name" value="Ribophorin_II_2nd"/>
    <property type="match status" value="1"/>
</dbReference>
<evidence type="ECO:0000256" key="10">
    <source>
        <dbReference type="ARBA" id="ARBA00030078"/>
    </source>
</evidence>
<organism evidence="18 19">
    <name type="scientific">Nepenthes gracilis</name>
    <name type="common">Slender pitcher plant</name>
    <dbReference type="NCBI Taxonomy" id="150966"/>
    <lineage>
        <taxon>Eukaryota</taxon>
        <taxon>Viridiplantae</taxon>
        <taxon>Streptophyta</taxon>
        <taxon>Embryophyta</taxon>
        <taxon>Tracheophyta</taxon>
        <taxon>Spermatophyta</taxon>
        <taxon>Magnoliopsida</taxon>
        <taxon>eudicotyledons</taxon>
        <taxon>Gunneridae</taxon>
        <taxon>Pentapetalae</taxon>
        <taxon>Caryophyllales</taxon>
        <taxon>Nepenthaceae</taxon>
        <taxon>Nepenthes</taxon>
    </lineage>
</organism>
<evidence type="ECO:0000256" key="3">
    <source>
        <dbReference type="ARBA" id="ARBA00004922"/>
    </source>
</evidence>
<evidence type="ECO:0000256" key="11">
    <source>
        <dbReference type="ARBA" id="ARBA00032139"/>
    </source>
</evidence>
<dbReference type="InterPro" id="IPR008814">
    <property type="entry name" value="Swp1"/>
</dbReference>
<keyword evidence="6" id="KW-0732">Signal</keyword>
<dbReference type="PANTHER" id="PTHR12640:SF0">
    <property type="entry name" value="DOLICHYL-DIPHOSPHOOLIGOSACCHARIDE--PROTEIN GLYCOSYLTRANSFERASE SUBUNIT 2"/>
    <property type="match status" value="1"/>
</dbReference>
<evidence type="ECO:0000256" key="6">
    <source>
        <dbReference type="ARBA" id="ARBA00022729"/>
    </source>
</evidence>
<dbReference type="EMBL" id="BSYO01000040">
    <property type="protein sequence ID" value="GMH31249.1"/>
    <property type="molecule type" value="Genomic_DNA"/>
</dbReference>
<evidence type="ECO:0000259" key="14">
    <source>
        <dbReference type="Pfam" id="PF05817"/>
    </source>
</evidence>
<feature type="region of interest" description="Disordered" evidence="12">
    <location>
        <begin position="1"/>
        <end position="24"/>
    </location>
</feature>
<comment type="pathway">
    <text evidence="3">Protein modification; protein glycosylation.</text>
</comment>
<evidence type="ECO:0000313" key="19">
    <source>
        <dbReference type="Proteomes" id="UP001279734"/>
    </source>
</evidence>
<evidence type="ECO:0000313" key="18">
    <source>
        <dbReference type="EMBL" id="GMH31249.1"/>
    </source>
</evidence>
<evidence type="ECO:0000256" key="7">
    <source>
        <dbReference type="ARBA" id="ARBA00022824"/>
    </source>
</evidence>
<feature type="compositionally biased region" description="Basic and acidic residues" evidence="12">
    <location>
        <begin position="1"/>
        <end position="14"/>
    </location>
</feature>
<dbReference type="InterPro" id="IPR056790">
    <property type="entry name" value="Ribophorin_II_C"/>
</dbReference>
<comment type="caution">
    <text evidence="18">The sequence shown here is derived from an EMBL/GenBank/DDBJ whole genome shotgun (WGS) entry which is preliminary data.</text>
</comment>
<proteinExistence type="inferred from homology"/>
<dbReference type="Proteomes" id="UP001279734">
    <property type="component" value="Unassembled WGS sequence"/>
</dbReference>
<evidence type="ECO:0000259" key="15">
    <source>
        <dbReference type="Pfam" id="PF23860"/>
    </source>
</evidence>
<keyword evidence="19" id="KW-1185">Reference proteome</keyword>
<dbReference type="InterPro" id="IPR055375">
    <property type="entry name" value="Ribophorin_II_2nd"/>
</dbReference>
<reference evidence="18" key="1">
    <citation type="submission" date="2023-05" db="EMBL/GenBank/DDBJ databases">
        <title>Nepenthes gracilis genome sequencing.</title>
        <authorList>
            <person name="Fukushima K."/>
        </authorList>
    </citation>
    <scope>NUCLEOTIDE SEQUENCE</scope>
    <source>
        <strain evidence="18">SING2019-196</strain>
    </source>
</reference>
<keyword evidence="9 13" id="KW-0472">Membrane</keyword>
<feature type="transmembrane region" description="Helical" evidence="13">
    <location>
        <begin position="835"/>
        <end position="855"/>
    </location>
</feature>
<accession>A0AAD3TLE4</accession>
<feature type="domain" description="Ribophorin II second" evidence="16">
    <location>
        <begin position="517"/>
        <end position="624"/>
    </location>
</feature>
<evidence type="ECO:0000256" key="5">
    <source>
        <dbReference type="ARBA" id="ARBA00022692"/>
    </source>
</evidence>
<protein>
    <recommendedName>
        <fullName evidence="11">Ribophorin II</fullName>
    </recommendedName>
    <alternativeName>
        <fullName evidence="10">Ribophorin-2</fullName>
    </alternativeName>
</protein>
<feature type="domain" description="Ribophorin II C-terminal" evidence="17">
    <location>
        <begin position="788"/>
        <end position="888"/>
    </location>
</feature>
<gene>
    <name evidence="18" type="ORF">Nepgr_033092</name>
</gene>
<dbReference type="InterPro" id="IPR055373">
    <property type="entry name" value="Ribophorin_II_N"/>
</dbReference>
<feature type="region of interest" description="Disordered" evidence="12">
    <location>
        <begin position="153"/>
        <end position="176"/>
    </location>
</feature>
<evidence type="ECO:0000256" key="12">
    <source>
        <dbReference type="SAM" id="MobiDB-lite"/>
    </source>
</evidence>
<dbReference type="AlphaFoldDB" id="A0AAD3TLE4"/>
<evidence type="ECO:0000256" key="1">
    <source>
        <dbReference type="ARBA" id="ARBA00002791"/>
    </source>
</evidence>
<name>A0AAD3TLE4_NEPGR</name>
<evidence type="ECO:0000256" key="8">
    <source>
        <dbReference type="ARBA" id="ARBA00022989"/>
    </source>
</evidence>
<comment type="similarity">
    <text evidence="4">Belongs to the SWP1 family.</text>
</comment>
<comment type="function">
    <text evidence="1">Subunit of the oligosaccharyl transferase (OST) complex that catalyzes the initial transfer of a defined glycan (Glc(3)Man(9)GlcNAc(2) in eukaryotes) from the lipid carrier dolichol-pyrophosphate to an asparagine residue within an Asn-X-Ser/Thr consensus motif in nascent polypeptide chains, the first step in protein N-glycosylation. N-glycosylation occurs cotranslationally and the complex associates with the Sec61 complex at the channel-forming translocon complex that mediates protein translocation across the endoplasmic reticulum (ER). All subunits are required for a maximal enzyme activity.</text>
</comment>
<feature type="transmembrane region" description="Helical" evidence="13">
    <location>
        <begin position="798"/>
        <end position="823"/>
    </location>
</feature>
<evidence type="ECO:0000256" key="4">
    <source>
        <dbReference type="ARBA" id="ARBA00009038"/>
    </source>
</evidence>
<dbReference type="GO" id="GO:0008250">
    <property type="term" value="C:oligosaccharyltransferase complex"/>
    <property type="evidence" value="ECO:0007669"/>
    <property type="project" value="InterPro"/>
</dbReference>
<dbReference type="Pfam" id="PF05817">
    <property type="entry name" value="Ribophorin_II"/>
    <property type="match status" value="1"/>
</dbReference>
<dbReference type="InterPro" id="IPR055374">
    <property type="entry name" value="Ribophorin_II_3rd"/>
</dbReference>
<dbReference type="Pfam" id="PF23860">
    <property type="entry name" value="Ribophorin_II_3rd"/>
    <property type="match status" value="1"/>
</dbReference>
<feature type="domain" description="Ribophorin II N-terminal" evidence="14">
    <location>
        <begin position="231"/>
        <end position="509"/>
    </location>
</feature>
<evidence type="ECO:0000256" key="13">
    <source>
        <dbReference type="SAM" id="Phobius"/>
    </source>
</evidence>
<feature type="domain" description="Ribophorin II third" evidence="15">
    <location>
        <begin position="633"/>
        <end position="755"/>
    </location>
</feature>
<feature type="transmembrane region" description="Helical" evidence="13">
    <location>
        <begin position="861"/>
        <end position="883"/>
    </location>
</feature>
<keyword evidence="8 13" id="KW-1133">Transmembrane helix</keyword>
<sequence>MKKFAAHERSKSPHEMNSPAQRSKNAYRAVWQKTTAPCNAFNAIAGSRDGTKRLAIECGWHGINDSATLCGQPMPLSGKSADGDVDVPSTAKGQLARPAVQVHRDGDRTLRSTPPCAKESEGFLIRTVTADPGRNIMKFEVRFPSVSFEHRPACGRRSSSAFDSRRSQKKPLSSSLRSTYHSLAPLSLRRFADCAGQTAPLMSAKMIRTLAFMVLLLRMVFVSEASIFFPISDSHRSTALELFTPVDGSFRSIEEAYEALRTFQILGIGENHDMITLACPLVVDSLSSSSASVKDVFYACKCNRILQCKLNGETFKDVTSRLQAAISDAKSLLDFYYSVGGLVHIKDQANDVDVKLDNADGIFRSIKSLSQSDGRWRYNSNNPESSTSAAGIAFETIAGVLSLASPDIDQSLIGTLQNDIVKLFDSVEKYDDGALYFDEKLVDSHEHQGPLSTTSSVVRGVVAFADVISGNVNVPRDKILGLAKFLLGVGIPGNAHDFYAQIDSLALLESNKVAIPLILSLPATVLSLTRKDQLKVRVNTVLGSSAPPLTVKILQATGSGSKDAPVVENEELKFDAESGYHVLDALPKSADVGIYNFDFKIDLHDPDHSDIYATGDRTQVPIYVTGVIEVDGAEILILDNDLGSVELEKKLDLAGENSIYLSANHLQKMRLSFQLATPLGNAFNPHQALLKLRHENNVEHVFVVGSSGKKFQIILDFLGLVDKLFYLSGRYDIQLTVGDAVMENSFLKSLGHIDLELPAAPEKATRPPPQPVDPYLRYGPKAEITHIFRAPEKRPPEVLSLGFLGLTILPFVGFLIGLLCLGVNMKNFPGSAVPATFAMLFHFGIAAVLILYVLFWVKLNLFTTLKILGFLGVFLLFVGHRILSHLASTSAKLKSA</sequence>
<evidence type="ECO:0000259" key="16">
    <source>
        <dbReference type="Pfam" id="PF23861"/>
    </source>
</evidence>
<keyword evidence="5 13" id="KW-0812">Transmembrane</keyword>
<evidence type="ECO:0000256" key="2">
    <source>
        <dbReference type="ARBA" id="ARBA00004477"/>
    </source>
</evidence>
<dbReference type="GO" id="GO:0006487">
    <property type="term" value="P:protein N-linked glycosylation"/>
    <property type="evidence" value="ECO:0007669"/>
    <property type="project" value="TreeGrafter"/>
</dbReference>